<dbReference type="InterPro" id="IPR029058">
    <property type="entry name" value="AB_hydrolase_fold"/>
</dbReference>
<sequence length="462" mass="48755">MAKVEEGQEPPSVKSELDDAALHQTITLEDGTKLSYAEVGPKSGAPAFLLLGMGGFRLFVKFFEEVSVRSNLRLICLDRPGRGRSGAFPEGGKESPVPSVFAKMLLEVADSLKIDKFGLVGHSAGCVFSLAIAIEAPERVIEPLVLFSPWVTLKVKGHWLGIRSAAKLPLPLLRAGMAVVNGICRLHLICGGASHVVSKMSKREKASLSDPRKKEMLDEILTRLLAEQEPNNTEDVVLCLEKGNGYGFEASGLKKRVRLVIGDRDGVVPVEVVRKFQESLGDELAEMHLVEGGTHEILFDSETVDENISFLSASMGADGWDESCASAASVGIGGSGGMTVGSREREGGVLEGCDSSASSSSSSSPVPVGGASGLGEGPVDSFLCREEGEKASGGCLYEQEKRSRGSGMETDQGGGVEEKRKPDRLEETQADSLLSAQGVAAAGGGELDFSMQSEKGERGRGG</sequence>
<proteinExistence type="predicted"/>
<feature type="compositionally biased region" description="Low complexity" evidence="1">
    <location>
        <begin position="355"/>
        <end position="369"/>
    </location>
</feature>
<dbReference type="PANTHER" id="PTHR43433:SF10">
    <property type="entry name" value="AB HYDROLASE-1 DOMAIN-CONTAINING PROTEIN"/>
    <property type="match status" value="1"/>
</dbReference>
<feature type="compositionally biased region" description="Basic and acidic residues" evidence="1">
    <location>
        <begin position="416"/>
        <end position="427"/>
    </location>
</feature>
<protein>
    <recommendedName>
        <fullName evidence="2">Serine aminopeptidase S33 domain-containing protein</fullName>
    </recommendedName>
</protein>
<name>A0A0G4GIR5_9ALVE</name>
<accession>A0A0G4GIR5</accession>
<evidence type="ECO:0000256" key="1">
    <source>
        <dbReference type="SAM" id="MobiDB-lite"/>
    </source>
</evidence>
<reference evidence="3" key="1">
    <citation type="submission" date="2014-11" db="EMBL/GenBank/DDBJ databases">
        <authorList>
            <person name="Otto D Thomas"/>
            <person name="Naeem Raeece"/>
        </authorList>
    </citation>
    <scope>NUCLEOTIDE SEQUENCE</scope>
</reference>
<dbReference type="InterPro" id="IPR050471">
    <property type="entry name" value="AB_hydrolase"/>
</dbReference>
<dbReference type="EMBL" id="CDMZ01001251">
    <property type="protein sequence ID" value="CEM29730.1"/>
    <property type="molecule type" value="Genomic_DNA"/>
</dbReference>
<dbReference type="VEuPathDB" id="CryptoDB:Cvel_22071"/>
<dbReference type="Gene3D" id="3.40.50.1820">
    <property type="entry name" value="alpha/beta hydrolase"/>
    <property type="match status" value="1"/>
</dbReference>
<feature type="region of interest" description="Disordered" evidence="1">
    <location>
        <begin position="395"/>
        <end position="462"/>
    </location>
</feature>
<evidence type="ECO:0000313" key="3">
    <source>
        <dbReference type="EMBL" id="CEM29730.1"/>
    </source>
</evidence>
<feature type="domain" description="Serine aminopeptidase S33" evidence="2">
    <location>
        <begin position="74"/>
        <end position="302"/>
    </location>
</feature>
<dbReference type="PANTHER" id="PTHR43433">
    <property type="entry name" value="HYDROLASE, ALPHA/BETA FOLD FAMILY PROTEIN"/>
    <property type="match status" value="1"/>
</dbReference>
<dbReference type="Pfam" id="PF12146">
    <property type="entry name" value="Hydrolase_4"/>
    <property type="match status" value="1"/>
</dbReference>
<feature type="region of interest" description="Disordered" evidence="1">
    <location>
        <begin position="335"/>
        <end position="374"/>
    </location>
</feature>
<dbReference type="InterPro" id="IPR022742">
    <property type="entry name" value="Hydrolase_4"/>
</dbReference>
<gene>
    <name evidence="3" type="ORF">Cvel_22071</name>
</gene>
<dbReference type="SUPFAM" id="SSF53474">
    <property type="entry name" value="alpha/beta-Hydrolases"/>
    <property type="match status" value="1"/>
</dbReference>
<organism evidence="3">
    <name type="scientific">Chromera velia CCMP2878</name>
    <dbReference type="NCBI Taxonomy" id="1169474"/>
    <lineage>
        <taxon>Eukaryota</taxon>
        <taxon>Sar</taxon>
        <taxon>Alveolata</taxon>
        <taxon>Colpodellida</taxon>
        <taxon>Chromeraceae</taxon>
        <taxon>Chromera</taxon>
    </lineage>
</organism>
<evidence type="ECO:0000259" key="2">
    <source>
        <dbReference type="Pfam" id="PF12146"/>
    </source>
</evidence>
<dbReference type="AlphaFoldDB" id="A0A0G4GIR5"/>